<dbReference type="EC" id="6.1.1.20" evidence="15"/>
<dbReference type="SMART" id="SM00873">
    <property type="entry name" value="B3_4"/>
    <property type="match status" value="1"/>
</dbReference>
<feature type="domain" description="FDX-ACB" evidence="18">
    <location>
        <begin position="710"/>
        <end position="803"/>
    </location>
</feature>
<evidence type="ECO:0000256" key="14">
    <source>
        <dbReference type="ARBA" id="ARBA00049255"/>
    </source>
</evidence>
<feature type="domain" description="B5" evidence="19">
    <location>
        <begin position="401"/>
        <end position="477"/>
    </location>
</feature>
<dbReference type="SUPFAM" id="SSF50249">
    <property type="entry name" value="Nucleic acid-binding proteins"/>
    <property type="match status" value="1"/>
</dbReference>
<dbReference type="InterPro" id="IPR020825">
    <property type="entry name" value="Phe-tRNA_synthase-like_B3/B4"/>
</dbReference>
<evidence type="ECO:0000256" key="3">
    <source>
        <dbReference type="ARBA" id="ARBA00011209"/>
    </source>
</evidence>
<evidence type="ECO:0000259" key="18">
    <source>
        <dbReference type="PROSITE" id="PS51447"/>
    </source>
</evidence>
<dbReference type="InterPro" id="IPR045060">
    <property type="entry name" value="Phe-tRNA-ligase_IIc_bsu"/>
</dbReference>
<protein>
    <recommendedName>
        <fullName evidence="15">Phenylalanine--tRNA ligase beta subunit</fullName>
        <ecNumber evidence="15">6.1.1.20</ecNumber>
    </recommendedName>
    <alternativeName>
        <fullName evidence="15">Phenylalanyl-tRNA synthetase beta subunit</fullName>
        <shortName evidence="15">PheRS</shortName>
    </alternativeName>
</protein>
<keyword evidence="5 16" id="KW-0820">tRNA-binding</keyword>
<keyword evidence="8 15" id="KW-0547">Nucleotide-binding</keyword>
<dbReference type="SUPFAM" id="SSF56037">
    <property type="entry name" value="PheT/TilS domain"/>
    <property type="match status" value="1"/>
</dbReference>
<dbReference type="Gene3D" id="3.50.40.10">
    <property type="entry name" value="Phenylalanyl-trna Synthetase, Chain B, domain 3"/>
    <property type="match status" value="1"/>
</dbReference>
<keyword evidence="7 15" id="KW-0479">Metal-binding</keyword>
<dbReference type="InterPro" id="IPR036690">
    <property type="entry name" value="Fdx_antiC-bd_sf"/>
</dbReference>
<dbReference type="SUPFAM" id="SSF54991">
    <property type="entry name" value="Anticodon-binding domain of PheRS"/>
    <property type="match status" value="1"/>
</dbReference>
<dbReference type="SMART" id="SM00874">
    <property type="entry name" value="B5"/>
    <property type="match status" value="1"/>
</dbReference>
<dbReference type="Gene3D" id="3.30.70.380">
    <property type="entry name" value="Ferrodoxin-fold anticodon-binding domain"/>
    <property type="match status" value="1"/>
</dbReference>
<feature type="binding site" evidence="15">
    <location>
        <position position="465"/>
    </location>
    <ligand>
        <name>Mg(2+)</name>
        <dbReference type="ChEBI" id="CHEBI:18420"/>
        <note>shared with alpha subunit</note>
    </ligand>
</feature>
<evidence type="ECO:0000256" key="2">
    <source>
        <dbReference type="ARBA" id="ARBA00008653"/>
    </source>
</evidence>
<feature type="binding site" evidence="15">
    <location>
        <position position="455"/>
    </location>
    <ligand>
        <name>Mg(2+)</name>
        <dbReference type="ChEBI" id="CHEBI:18420"/>
        <note>shared with alpha subunit</note>
    </ligand>
</feature>
<dbReference type="Pfam" id="PF17759">
    <property type="entry name" value="tRNA_synthFbeta"/>
    <property type="match status" value="1"/>
</dbReference>
<evidence type="ECO:0000256" key="6">
    <source>
        <dbReference type="ARBA" id="ARBA00022598"/>
    </source>
</evidence>
<feature type="binding site" evidence="15">
    <location>
        <position position="464"/>
    </location>
    <ligand>
        <name>Mg(2+)</name>
        <dbReference type="ChEBI" id="CHEBI:18420"/>
        <note>shared with alpha subunit</note>
    </ligand>
</feature>
<evidence type="ECO:0000256" key="11">
    <source>
        <dbReference type="ARBA" id="ARBA00022884"/>
    </source>
</evidence>
<dbReference type="Pfam" id="PF03147">
    <property type="entry name" value="FDX-ACB"/>
    <property type="match status" value="1"/>
</dbReference>
<keyword evidence="11 16" id="KW-0694">RNA-binding</keyword>
<keyword evidence="4 15" id="KW-0963">Cytoplasm</keyword>
<feature type="binding site" evidence="15">
    <location>
        <position position="461"/>
    </location>
    <ligand>
        <name>Mg(2+)</name>
        <dbReference type="ChEBI" id="CHEBI:18420"/>
        <note>shared with alpha subunit</note>
    </ligand>
</feature>
<comment type="cofactor">
    <cofactor evidence="15">
        <name>Mg(2+)</name>
        <dbReference type="ChEBI" id="CHEBI:18420"/>
    </cofactor>
    <text evidence="15">Binds 2 magnesium ions per tetramer.</text>
</comment>
<proteinExistence type="inferred from homology"/>
<dbReference type="InterPro" id="IPR045864">
    <property type="entry name" value="aa-tRNA-synth_II/BPL/LPL"/>
</dbReference>
<evidence type="ECO:0000256" key="1">
    <source>
        <dbReference type="ARBA" id="ARBA00004496"/>
    </source>
</evidence>
<comment type="catalytic activity">
    <reaction evidence="14 15">
        <text>tRNA(Phe) + L-phenylalanine + ATP = L-phenylalanyl-tRNA(Phe) + AMP + diphosphate + H(+)</text>
        <dbReference type="Rhea" id="RHEA:19413"/>
        <dbReference type="Rhea" id="RHEA-COMP:9668"/>
        <dbReference type="Rhea" id="RHEA-COMP:9699"/>
        <dbReference type="ChEBI" id="CHEBI:15378"/>
        <dbReference type="ChEBI" id="CHEBI:30616"/>
        <dbReference type="ChEBI" id="CHEBI:33019"/>
        <dbReference type="ChEBI" id="CHEBI:58095"/>
        <dbReference type="ChEBI" id="CHEBI:78442"/>
        <dbReference type="ChEBI" id="CHEBI:78531"/>
        <dbReference type="ChEBI" id="CHEBI:456215"/>
        <dbReference type="EC" id="6.1.1.20"/>
    </reaction>
</comment>
<dbReference type="CDD" id="cd00769">
    <property type="entry name" value="PheRS_beta_core"/>
    <property type="match status" value="1"/>
</dbReference>
<feature type="domain" description="TRNA-binding" evidence="17">
    <location>
        <begin position="39"/>
        <end position="147"/>
    </location>
</feature>
<dbReference type="SUPFAM" id="SSF46955">
    <property type="entry name" value="Putative DNA-binding domain"/>
    <property type="match status" value="1"/>
</dbReference>
<dbReference type="InterPro" id="IPR012340">
    <property type="entry name" value="NA-bd_OB-fold"/>
</dbReference>
<dbReference type="PROSITE" id="PS51447">
    <property type="entry name" value="FDX_ACB"/>
    <property type="match status" value="1"/>
</dbReference>
<dbReference type="InterPro" id="IPR005146">
    <property type="entry name" value="B3/B4_tRNA-bd"/>
</dbReference>
<evidence type="ECO:0000256" key="4">
    <source>
        <dbReference type="ARBA" id="ARBA00022490"/>
    </source>
</evidence>
<dbReference type="SMART" id="SM00896">
    <property type="entry name" value="FDX-ACB"/>
    <property type="match status" value="1"/>
</dbReference>
<dbReference type="InterPro" id="IPR005121">
    <property type="entry name" value="Fdx_antiC-bd"/>
</dbReference>
<dbReference type="PROSITE" id="PS50886">
    <property type="entry name" value="TRBD"/>
    <property type="match status" value="1"/>
</dbReference>
<comment type="subcellular location">
    <subcellularLocation>
        <location evidence="1 15">Cytoplasm</location>
    </subcellularLocation>
</comment>
<name>A0A7C4VS60_9BACT</name>
<dbReference type="NCBIfam" id="NF045760">
    <property type="entry name" value="YtpR"/>
    <property type="match status" value="1"/>
</dbReference>
<dbReference type="EMBL" id="DSUH01000394">
    <property type="protein sequence ID" value="HGU34589.1"/>
    <property type="molecule type" value="Genomic_DNA"/>
</dbReference>
<dbReference type="AlphaFoldDB" id="A0A7C4VS60"/>
<dbReference type="PROSITE" id="PS51483">
    <property type="entry name" value="B5"/>
    <property type="match status" value="1"/>
</dbReference>
<dbReference type="InterPro" id="IPR033714">
    <property type="entry name" value="tRNA_bind_bactPheRS"/>
</dbReference>
<dbReference type="FunFam" id="3.50.40.10:FF:000001">
    <property type="entry name" value="Phenylalanine--tRNA ligase beta subunit"/>
    <property type="match status" value="1"/>
</dbReference>
<keyword evidence="13 15" id="KW-0030">Aminoacyl-tRNA synthetase</keyword>
<dbReference type="GO" id="GO:0000287">
    <property type="term" value="F:magnesium ion binding"/>
    <property type="evidence" value="ECO:0007669"/>
    <property type="project" value="UniProtKB-UniRule"/>
</dbReference>
<keyword evidence="6 15" id="KW-0436">Ligase</keyword>
<evidence type="ECO:0000256" key="12">
    <source>
        <dbReference type="ARBA" id="ARBA00022917"/>
    </source>
</evidence>
<evidence type="ECO:0000256" key="10">
    <source>
        <dbReference type="ARBA" id="ARBA00022842"/>
    </source>
</evidence>
<evidence type="ECO:0000256" key="7">
    <source>
        <dbReference type="ARBA" id="ARBA00022723"/>
    </source>
</evidence>
<comment type="similarity">
    <text evidence="2 15">Belongs to the phenylalanyl-tRNA synthetase beta subunit family. Type 1 subfamily.</text>
</comment>
<comment type="subunit">
    <text evidence="3 15">Tetramer of two alpha and two beta subunits.</text>
</comment>
<gene>
    <name evidence="15" type="primary">pheT</name>
    <name evidence="20" type="ORF">ENS29_17355</name>
</gene>
<dbReference type="NCBIfam" id="TIGR00472">
    <property type="entry name" value="pheT_bact"/>
    <property type="match status" value="1"/>
</dbReference>
<dbReference type="SUPFAM" id="SSF55681">
    <property type="entry name" value="Class II aaRS and biotin synthetases"/>
    <property type="match status" value="1"/>
</dbReference>
<evidence type="ECO:0000256" key="16">
    <source>
        <dbReference type="PROSITE-ProRule" id="PRU00209"/>
    </source>
</evidence>
<dbReference type="InterPro" id="IPR002547">
    <property type="entry name" value="tRNA-bd_dom"/>
</dbReference>
<dbReference type="Gene3D" id="3.30.930.10">
    <property type="entry name" value="Bira Bifunctional Protein, Domain 2"/>
    <property type="match status" value="1"/>
</dbReference>
<keyword evidence="9 15" id="KW-0067">ATP-binding</keyword>
<dbReference type="Gene3D" id="3.30.56.10">
    <property type="match status" value="2"/>
</dbReference>
<dbReference type="GO" id="GO:0004826">
    <property type="term" value="F:phenylalanine-tRNA ligase activity"/>
    <property type="evidence" value="ECO:0007669"/>
    <property type="project" value="UniProtKB-UniRule"/>
</dbReference>
<dbReference type="GO" id="GO:0006432">
    <property type="term" value="P:phenylalanyl-tRNA aminoacylation"/>
    <property type="evidence" value="ECO:0007669"/>
    <property type="project" value="UniProtKB-UniRule"/>
</dbReference>
<dbReference type="InterPro" id="IPR005147">
    <property type="entry name" value="tRNA_synthase_B5-dom"/>
</dbReference>
<dbReference type="InterPro" id="IPR041616">
    <property type="entry name" value="PheRS_beta_core"/>
</dbReference>
<dbReference type="GO" id="GO:0009328">
    <property type="term" value="C:phenylalanine-tRNA ligase complex"/>
    <property type="evidence" value="ECO:0007669"/>
    <property type="project" value="TreeGrafter"/>
</dbReference>
<reference evidence="20" key="1">
    <citation type="journal article" date="2020" name="mSystems">
        <title>Genome- and Community-Level Interaction Insights into Carbon Utilization and Element Cycling Functions of Hydrothermarchaeota in Hydrothermal Sediment.</title>
        <authorList>
            <person name="Zhou Z."/>
            <person name="Liu Y."/>
            <person name="Xu W."/>
            <person name="Pan J."/>
            <person name="Luo Z.H."/>
            <person name="Li M."/>
        </authorList>
    </citation>
    <scope>NUCLEOTIDE SEQUENCE [LARGE SCALE GENOMIC DNA]</scope>
    <source>
        <strain evidence="20">SpSt-477</strain>
    </source>
</reference>
<comment type="caution">
    <text evidence="20">The sequence shown here is derived from an EMBL/GenBank/DDBJ whole genome shotgun (WGS) entry which is preliminary data.</text>
</comment>
<dbReference type="HAMAP" id="MF_00283">
    <property type="entry name" value="Phe_tRNA_synth_beta1"/>
    <property type="match status" value="1"/>
</dbReference>
<evidence type="ECO:0000256" key="13">
    <source>
        <dbReference type="ARBA" id="ARBA00023146"/>
    </source>
</evidence>
<dbReference type="Pfam" id="PF03483">
    <property type="entry name" value="B3_4"/>
    <property type="match status" value="1"/>
</dbReference>
<dbReference type="Gene3D" id="2.40.50.140">
    <property type="entry name" value="Nucleic acid-binding proteins"/>
    <property type="match status" value="1"/>
</dbReference>
<dbReference type="GO" id="GO:0000049">
    <property type="term" value="F:tRNA binding"/>
    <property type="evidence" value="ECO:0007669"/>
    <property type="project" value="UniProtKB-UniRule"/>
</dbReference>
<sequence>MKVALSWLNDYVSIQMDTARLADALTLSGIEVETIEDRYSYLEHVRVGRVLEIEPHPHASHLKCCLVDVGNRKLSIVCGAPNVCIGEAYPVAEVGTVLPSGLTITASTIRGVPSEGMLCSEAELGLGEDASRLMTLPVTAKAGDSLKSFGNWTDPVFELGLTPNRADCLGMIGVAREIAALQKTGWKRPEVRIPATTGNIEEITSVTIQAPDLCRRYAASVITDITVGPSPFWLQEKLLAVGQRPINNVVDITNYVMLETGQPLHAFDYDRLAQNRIVVRTALDQETFVTLDSKQRVLDSEVLMICDGEKPVAIAGVMGGMNSEIEPSTRRVLLESAWFDPTSIRKTSRKLGLNTEASHRFERGVDPEGIVPTLMRATALIAEVCGGQVIGGIIDVYPKPHVPVQIVLSAEDTRNFIGGDIPDAAMPEILERLEFRCEPVASGSWRVTVPSHRVDVSRPVDLMEEIARMYGYNTIPVTLPDIHIPPATLPYSQKLREMLRNRMVGLGFLEAIHYSFISAKACDQLMIPEGDERRRTVAVRNPLSEDQAVMRTSLLPGLLGAMQRNLFQQQRHLRLFEIGNVFFDMPTEKLPEEREMMAALWTGSRYGGPRWYASEGDCDFYDMKGVVEALMESMGWKPVFERGDHDRFPYFRCGAAAQIRIGRTVVGCIGEIHPKVLEAFDLKQTGYIFELDVHALRHLEPPQAAAVPLPRFPSVSRDTTLIVDKHQAAMEMVDAVYAMREPLVEDVSIFAVYEGTPLPEGKKSISLRIVYRSDRSTLADETVTRLHQEICERLIPQFAASLPAGR</sequence>
<accession>A0A7C4VS60</accession>
<organism evidence="20">
    <name type="scientific">Desulfatirhabdium butyrativorans</name>
    <dbReference type="NCBI Taxonomy" id="340467"/>
    <lineage>
        <taxon>Bacteria</taxon>
        <taxon>Pseudomonadati</taxon>
        <taxon>Thermodesulfobacteriota</taxon>
        <taxon>Desulfobacteria</taxon>
        <taxon>Desulfobacterales</taxon>
        <taxon>Desulfatirhabdiaceae</taxon>
        <taxon>Desulfatirhabdium</taxon>
    </lineage>
</organism>
<evidence type="ECO:0000256" key="9">
    <source>
        <dbReference type="ARBA" id="ARBA00022840"/>
    </source>
</evidence>
<dbReference type="GO" id="GO:0005524">
    <property type="term" value="F:ATP binding"/>
    <property type="evidence" value="ECO:0007669"/>
    <property type="project" value="UniProtKB-UniRule"/>
</dbReference>
<dbReference type="InterPro" id="IPR009061">
    <property type="entry name" value="DNA-bd_dom_put_sf"/>
</dbReference>
<evidence type="ECO:0000259" key="19">
    <source>
        <dbReference type="PROSITE" id="PS51483"/>
    </source>
</evidence>
<dbReference type="Pfam" id="PF01588">
    <property type="entry name" value="tRNA_bind"/>
    <property type="match status" value="1"/>
</dbReference>
<keyword evidence="10 15" id="KW-0460">Magnesium</keyword>
<evidence type="ECO:0000313" key="20">
    <source>
        <dbReference type="EMBL" id="HGU34589.1"/>
    </source>
</evidence>
<dbReference type="PANTHER" id="PTHR10947">
    <property type="entry name" value="PHENYLALANYL-TRNA SYNTHETASE BETA CHAIN AND LEUCINE-RICH REPEAT-CONTAINING PROTEIN 47"/>
    <property type="match status" value="1"/>
</dbReference>
<evidence type="ECO:0000259" key="17">
    <source>
        <dbReference type="PROSITE" id="PS50886"/>
    </source>
</evidence>
<dbReference type="InterPro" id="IPR004532">
    <property type="entry name" value="Phe-tRNA-ligase_IIc_bsu_bact"/>
</dbReference>
<dbReference type="PANTHER" id="PTHR10947:SF0">
    <property type="entry name" value="PHENYLALANINE--TRNA LIGASE BETA SUBUNIT"/>
    <property type="match status" value="1"/>
</dbReference>
<keyword evidence="12 15" id="KW-0648">Protein biosynthesis</keyword>
<dbReference type="CDD" id="cd02796">
    <property type="entry name" value="tRNA_bind_bactPheRS"/>
    <property type="match status" value="1"/>
</dbReference>
<evidence type="ECO:0000256" key="8">
    <source>
        <dbReference type="ARBA" id="ARBA00022741"/>
    </source>
</evidence>
<dbReference type="Pfam" id="PF03484">
    <property type="entry name" value="B5"/>
    <property type="match status" value="1"/>
</dbReference>
<evidence type="ECO:0000256" key="15">
    <source>
        <dbReference type="HAMAP-Rule" id="MF_00283"/>
    </source>
</evidence>
<evidence type="ECO:0000256" key="5">
    <source>
        <dbReference type="ARBA" id="ARBA00022555"/>
    </source>
</evidence>